<evidence type="ECO:0000313" key="2">
    <source>
        <dbReference type="EMBL" id="MCI71446.1"/>
    </source>
</evidence>
<comment type="caution">
    <text evidence="2">The sequence shown here is derived from an EMBL/GenBank/DDBJ whole genome shotgun (WGS) entry which is preliminary data.</text>
</comment>
<dbReference type="AlphaFoldDB" id="A0A392UG96"/>
<dbReference type="Proteomes" id="UP000265520">
    <property type="component" value="Unassembled WGS sequence"/>
</dbReference>
<keyword evidence="3" id="KW-1185">Reference proteome</keyword>
<feature type="region of interest" description="Disordered" evidence="1">
    <location>
        <begin position="1"/>
        <end position="29"/>
    </location>
</feature>
<feature type="compositionally biased region" description="Polar residues" evidence="1">
    <location>
        <begin position="1"/>
        <end position="15"/>
    </location>
</feature>
<accession>A0A392UG96</accession>
<feature type="non-terminal residue" evidence="2">
    <location>
        <position position="1"/>
    </location>
</feature>
<protein>
    <submittedName>
        <fullName evidence="2">Uncharacterized protein</fullName>
    </submittedName>
</protein>
<reference evidence="2 3" key="1">
    <citation type="journal article" date="2018" name="Front. Plant Sci.">
        <title>Red Clover (Trifolium pratense) and Zigzag Clover (T. medium) - A Picture of Genomic Similarities and Differences.</title>
        <authorList>
            <person name="Dluhosova J."/>
            <person name="Istvanek J."/>
            <person name="Nedelnik J."/>
            <person name="Repkova J."/>
        </authorList>
    </citation>
    <scope>NUCLEOTIDE SEQUENCE [LARGE SCALE GENOMIC DNA]</scope>
    <source>
        <strain evidence="3">cv. 10/8</strain>
        <tissue evidence="2">Leaf</tissue>
    </source>
</reference>
<dbReference type="EMBL" id="LXQA010796310">
    <property type="protein sequence ID" value="MCI71446.1"/>
    <property type="molecule type" value="Genomic_DNA"/>
</dbReference>
<evidence type="ECO:0000256" key="1">
    <source>
        <dbReference type="SAM" id="MobiDB-lite"/>
    </source>
</evidence>
<evidence type="ECO:0000313" key="3">
    <source>
        <dbReference type="Proteomes" id="UP000265520"/>
    </source>
</evidence>
<name>A0A392UG96_9FABA</name>
<proteinExistence type="predicted"/>
<organism evidence="2 3">
    <name type="scientific">Trifolium medium</name>
    <dbReference type="NCBI Taxonomy" id="97028"/>
    <lineage>
        <taxon>Eukaryota</taxon>
        <taxon>Viridiplantae</taxon>
        <taxon>Streptophyta</taxon>
        <taxon>Embryophyta</taxon>
        <taxon>Tracheophyta</taxon>
        <taxon>Spermatophyta</taxon>
        <taxon>Magnoliopsida</taxon>
        <taxon>eudicotyledons</taxon>
        <taxon>Gunneridae</taxon>
        <taxon>Pentapetalae</taxon>
        <taxon>rosids</taxon>
        <taxon>fabids</taxon>
        <taxon>Fabales</taxon>
        <taxon>Fabaceae</taxon>
        <taxon>Papilionoideae</taxon>
        <taxon>50 kb inversion clade</taxon>
        <taxon>NPAAA clade</taxon>
        <taxon>Hologalegina</taxon>
        <taxon>IRL clade</taxon>
        <taxon>Trifolieae</taxon>
        <taxon>Trifolium</taxon>
    </lineage>
</organism>
<sequence>PREQASPRSNATNKQMIPPRGTQRRNPLQKTSLSLKSLLLCLAATTWGAPVLDWATSWPKSPSARHNELSPLLGITGQ</sequence>